<dbReference type="RefSeq" id="WP_232071972.1">
    <property type="nucleotide sequence ID" value="NZ_AP022870.1"/>
</dbReference>
<name>A0A6F8XZT2_9ACTN</name>
<dbReference type="AlphaFoldDB" id="A0A6F8XZT2"/>
<protein>
    <submittedName>
        <fullName evidence="2">Uncharacterized protein</fullName>
    </submittedName>
</protein>
<keyword evidence="3" id="KW-1185">Reference proteome</keyword>
<dbReference type="EMBL" id="AP022870">
    <property type="protein sequence ID" value="BCB79335.1"/>
    <property type="molecule type" value="Genomic_DNA"/>
</dbReference>
<dbReference type="KEGG" id="pfla:Pflav_057450"/>
<organism evidence="2 3">
    <name type="scientific">Phytohabitans flavus</name>
    <dbReference type="NCBI Taxonomy" id="1076124"/>
    <lineage>
        <taxon>Bacteria</taxon>
        <taxon>Bacillati</taxon>
        <taxon>Actinomycetota</taxon>
        <taxon>Actinomycetes</taxon>
        <taxon>Micromonosporales</taxon>
        <taxon>Micromonosporaceae</taxon>
    </lineage>
</organism>
<reference evidence="2 3" key="2">
    <citation type="submission" date="2020-03" db="EMBL/GenBank/DDBJ databases">
        <authorList>
            <person name="Ichikawa N."/>
            <person name="Kimura A."/>
            <person name="Kitahashi Y."/>
            <person name="Uohara A."/>
        </authorList>
    </citation>
    <scope>NUCLEOTIDE SEQUENCE [LARGE SCALE GENOMIC DNA]</scope>
    <source>
        <strain evidence="2 3">NBRC 107702</strain>
    </source>
</reference>
<evidence type="ECO:0000313" key="2">
    <source>
        <dbReference type="EMBL" id="BCB79335.1"/>
    </source>
</evidence>
<evidence type="ECO:0000313" key="3">
    <source>
        <dbReference type="Proteomes" id="UP000502508"/>
    </source>
</evidence>
<proteinExistence type="predicted"/>
<gene>
    <name evidence="2" type="ORF">Pflav_057450</name>
</gene>
<evidence type="ECO:0000256" key="1">
    <source>
        <dbReference type="SAM" id="MobiDB-lite"/>
    </source>
</evidence>
<accession>A0A6F8XZT2</accession>
<dbReference type="Proteomes" id="UP000502508">
    <property type="component" value="Chromosome"/>
</dbReference>
<reference evidence="2 3" key="1">
    <citation type="submission" date="2020-03" db="EMBL/GenBank/DDBJ databases">
        <title>Whole genome shotgun sequence of Phytohabitans flavus NBRC 107702.</title>
        <authorList>
            <person name="Komaki H."/>
            <person name="Tamura T."/>
        </authorList>
    </citation>
    <scope>NUCLEOTIDE SEQUENCE [LARGE SCALE GENOMIC DNA]</scope>
    <source>
        <strain evidence="2 3">NBRC 107702</strain>
    </source>
</reference>
<sequence length="167" mass="17643">MRYAGISLGHGANREAEHWISTLGLPAGVEACTHLARTPYPHVVVSLALPDGVDTELPVTPDDLSRSAAEAAADHAGRRGGRAFLFAGVEALTGTMTVADVLAKSAISRVKVLGGPDPEPEREILTRDFIRPEWKDGALTLMTSPGPRGRLAPFEFPNPTPCCGGDH</sequence>
<feature type="region of interest" description="Disordered" evidence="1">
    <location>
        <begin position="146"/>
        <end position="167"/>
    </location>
</feature>